<evidence type="ECO:0000313" key="1">
    <source>
        <dbReference type="EMBL" id="GFN45843.1"/>
    </source>
</evidence>
<dbReference type="Proteomes" id="UP000504714">
    <property type="component" value="Unassembled WGS sequence"/>
</dbReference>
<dbReference type="AlphaFoldDB" id="A0A6L2ZLX3"/>
<protein>
    <submittedName>
        <fullName evidence="1">Uncharacterized protein</fullName>
    </submittedName>
</protein>
<accession>A0A6L2ZLX3</accession>
<sequence>MFFKNLLFLACFWQIGYMTLHLDGFLPFAFKAAALLAAFIRPRIK</sequence>
<evidence type="ECO:0000313" key="2">
    <source>
        <dbReference type="Proteomes" id="UP000504714"/>
    </source>
</evidence>
<name>A0A6L2ZLX3_9ENTR</name>
<gene>
    <name evidence="1" type="ORF">RINTU1_11870</name>
</gene>
<organism evidence="1 2">
    <name type="scientific">Candidatus Regiella insecticola</name>
    <dbReference type="NCBI Taxonomy" id="138073"/>
    <lineage>
        <taxon>Bacteria</taxon>
        <taxon>Pseudomonadati</taxon>
        <taxon>Pseudomonadota</taxon>
        <taxon>Gammaproteobacteria</taxon>
        <taxon>Enterobacterales</taxon>
        <taxon>Enterobacteriaceae</taxon>
        <taxon>aphid secondary symbionts</taxon>
        <taxon>Candidatus Regiella</taxon>
    </lineage>
</organism>
<proteinExistence type="predicted"/>
<dbReference type="EMBL" id="BLXO01000002">
    <property type="protein sequence ID" value="GFN45843.1"/>
    <property type="molecule type" value="Genomic_DNA"/>
</dbReference>
<reference evidence="1 2" key="1">
    <citation type="submission" date="2020-06" db="EMBL/GenBank/DDBJ databases">
        <title>The genome sequence of Candidatus Regiella insecticola strain Tut.</title>
        <authorList>
            <person name="Nikoh N."/>
            <person name="Tsuchida T."/>
            <person name="Koga R."/>
            <person name="Oshima K."/>
            <person name="Hattori M."/>
            <person name="Fukatsu T."/>
        </authorList>
    </citation>
    <scope>NUCLEOTIDE SEQUENCE [LARGE SCALE GENOMIC DNA]</scope>
    <source>
        <strain evidence="1 2">Tut</strain>
    </source>
</reference>
<comment type="caution">
    <text evidence="1">The sequence shown here is derived from an EMBL/GenBank/DDBJ whole genome shotgun (WGS) entry which is preliminary data.</text>
</comment>